<reference evidence="1 2" key="1">
    <citation type="journal article" date="2020" name="IScience">
        <title>Genome Sequencing of the Endangered Kingdonia uniflora (Circaeasteraceae, Ranunculales) Reveals Potential Mechanisms of Evolutionary Specialization.</title>
        <authorList>
            <person name="Sun Y."/>
            <person name="Deng T."/>
            <person name="Zhang A."/>
            <person name="Moore M.J."/>
            <person name="Landis J.B."/>
            <person name="Lin N."/>
            <person name="Zhang H."/>
            <person name="Zhang X."/>
            <person name="Huang J."/>
            <person name="Zhang X."/>
            <person name="Sun H."/>
            <person name="Wang H."/>
        </authorList>
    </citation>
    <scope>NUCLEOTIDE SEQUENCE [LARGE SCALE GENOMIC DNA]</scope>
    <source>
        <strain evidence="1">TB1705</strain>
        <tissue evidence="1">Leaf</tissue>
    </source>
</reference>
<dbReference type="EMBL" id="JACGCM010002618">
    <property type="protein sequence ID" value="KAF6137920.1"/>
    <property type="molecule type" value="Genomic_DNA"/>
</dbReference>
<name>A0A7J7L5R9_9MAGN</name>
<accession>A0A7J7L5R9</accession>
<organism evidence="1 2">
    <name type="scientific">Kingdonia uniflora</name>
    <dbReference type="NCBI Taxonomy" id="39325"/>
    <lineage>
        <taxon>Eukaryota</taxon>
        <taxon>Viridiplantae</taxon>
        <taxon>Streptophyta</taxon>
        <taxon>Embryophyta</taxon>
        <taxon>Tracheophyta</taxon>
        <taxon>Spermatophyta</taxon>
        <taxon>Magnoliopsida</taxon>
        <taxon>Ranunculales</taxon>
        <taxon>Circaeasteraceae</taxon>
        <taxon>Kingdonia</taxon>
    </lineage>
</organism>
<dbReference type="AlphaFoldDB" id="A0A7J7L5R9"/>
<comment type="caution">
    <text evidence="1">The sequence shown here is derived from an EMBL/GenBank/DDBJ whole genome shotgun (WGS) entry which is preliminary data.</text>
</comment>
<proteinExistence type="predicted"/>
<sequence length="96" mass="11021">EEKPAKLFPEIFILTTSFNSFGKRSSVRYYKGPPTFQMSRGRAATLAQDTNSRALERGYQVTQATRQYVTQEHMDQRIKELIEAQALGSKDDFTKL</sequence>
<evidence type="ECO:0000313" key="1">
    <source>
        <dbReference type="EMBL" id="KAF6137920.1"/>
    </source>
</evidence>
<keyword evidence="2" id="KW-1185">Reference proteome</keyword>
<gene>
    <name evidence="1" type="ORF">GIB67_041793</name>
</gene>
<evidence type="ECO:0000313" key="2">
    <source>
        <dbReference type="Proteomes" id="UP000541444"/>
    </source>
</evidence>
<protein>
    <submittedName>
        <fullName evidence="1">Uncharacterized protein</fullName>
    </submittedName>
</protein>
<feature type="non-terminal residue" evidence="1">
    <location>
        <position position="96"/>
    </location>
</feature>
<dbReference type="Proteomes" id="UP000541444">
    <property type="component" value="Unassembled WGS sequence"/>
</dbReference>